<dbReference type="RefSeq" id="WP_108566600.1">
    <property type="nucleotide sequence ID" value="NZ_CP031769.1"/>
</dbReference>
<name>A0A346NKC8_9ALTE</name>
<dbReference type="KEGG" id="salm:D0Y50_06070"/>
<dbReference type="AlphaFoldDB" id="A0A346NKC8"/>
<evidence type="ECO:0000313" key="1">
    <source>
        <dbReference type="EMBL" id="AXR05985.1"/>
    </source>
</evidence>
<dbReference type="EMBL" id="CP031769">
    <property type="protein sequence ID" value="AXR05985.1"/>
    <property type="molecule type" value="Genomic_DNA"/>
</dbReference>
<proteinExistence type="predicted"/>
<dbReference type="Proteomes" id="UP000262073">
    <property type="component" value="Chromosome"/>
</dbReference>
<gene>
    <name evidence="1" type="ORF">D0Y50_06070</name>
</gene>
<evidence type="ECO:0000313" key="2">
    <source>
        <dbReference type="Proteomes" id="UP000262073"/>
    </source>
</evidence>
<sequence>MKNENTLLIGQALQIRDKLVAKRHAIPSSMMKEWSRLQAQTENFDSNHPFDRAVKGHAFTKPAVYNGSASELNALVSSLKEFDQRIAGNTRHH</sequence>
<keyword evidence="2" id="KW-1185">Reference proteome</keyword>
<organism evidence="1 2">
    <name type="scientific">Salinimonas sediminis</name>
    <dbReference type="NCBI Taxonomy" id="2303538"/>
    <lineage>
        <taxon>Bacteria</taxon>
        <taxon>Pseudomonadati</taxon>
        <taxon>Pseudomonadota</taxon>
        <taxon>Gammaproteobacteria</taxon>
        <taxon>Alteromonadales</taxon>
        <taxon>Alteromonadaceae</taxon>
        <taxon>Alteromonas/Salinimonas group</taxon>
        <taxon>Salinimonas</taxon>
    </lineage>
</organism>
<reference evidence="1 2" key="1">
    <citation type="submission" date="2018-08" db="EMBL/GenBank/DDBJ databases">
        <title>Salinimonas sediminis sp. nov., a piezophilic bacterium isolated from a deep-sea sediment sample from the New Britain Trench.</title>
        <authorList>
            <person name="Cao J."/>
        </authorList>
    </citation>
    <scope>NUCLEOTIDE SEQUENCE [LARGE SCALE GENOMIC DNA]</scope>
    <source>
        <strain evidence="1 2">N102</strain>
    </source>
</reference>
<dbReference type="OrthoDB" id="6332448at2"/>
<accession>A0A346NKC8</accession>
<protein>
    <submittedName>
        <fullName evidence="1">Uncharacterized protein</fullName>
    </submittedName>
</protein>